<dbReference type="Proteomes" id="UP000251314">
    <property type="component" value="Unassembled WGS sequence"/>
</dbReference>
<evidence type="ECO:0000313" key="3">
    <source>
        <dbReference type="EMBL" id="RAW31574.1"/>
    </source>
</evidence>
<comment type="caution">
    <text evidence="3">The sequence shown here is derived from an EMBL/GenBank/DDBJ whole genome shotgun (WGS) entry which is preliminary data.</text>
</comment>
<reference evidence="2" key="2">
    <citation type="submission" date="2018-05" db="EMBL/GenBank/DDBJ databases">
        <title>Effector identification in a new, highly contiguous assembly of the strawberry crown rot pathogen Phytophthora cactorum.</title>
        <authorList>
            <person name="Armitage A.D."/>
            <person name="Nellist C.F."/>
            <person name="Bates H."/>
            <person name="Vickerstaff R.J."/>
            <person name="Harrison R.J."/>
        </authorList>
    </citation>
    <scope>NUCLEOTIDE SEQUENCE</scope>
    <source>
        <strain evidence="1">4040</strain>
        <strain evidence="2">P421</strain>
    </source>
</reference>
<dbReference type="EMBL" id="RCMV01002020">
    <property type="protein sequence ID" value="KAG3205042.1"/>
    <property type="molecule type" value="Genomic_DNA"/>
</dbReference>
<sequence>MRYRKKKENYTMSLEVEVDQLRQKIEELEQRRRSRPG</sequence>
<dbReference type="AlphaFoldDB" id="A0A329S3P0"/>
<proteinExistence type="predicted"/>
<evidence type="ECO:0000313" key="4">
    <source>
        <dbReference type="Proteomes" id="UP000251314"/>
    </source>
</evidence>
<dbReference type="EMBL" id="RCMK01001799">
    <property type="protein sequence ID" value="KAG2888309.1"/>
    <property type="molecule type" value="Genomic_DNA"/>
</dbReference>
<keyword evidence="4" id="KW-1185">Reference proteome</keyword>
<accession>A0A329S3P0</accession>
<dbReference type="EMBL" id="MJFZ01000316">
    <property type="protein sequence ID" value="RAW31574.1"/>
    <property type="molecule type" value="Genomic_DNA"/>
</dbReference>
<evidence type="ECO:0000313" key="1">
    <source>
        <dbReference type="EMBL" id="KAG2888309.1"/>
    </source>
</evidence>
<name>A0A329S3P0_9STRA</name>
<evidence type="ECO:0000313" key="2">
    <source>
        <dbReference type="EMBL" id="KAG3205042.1"/>
    </source>
</evidence>
<dbReference type="Proteomes" id="UP000760860">
    <property type="component" value="Unassembled WGS sequence"/>
</dbReference>
<gene>
    <name evidence="3" type="ORF">PC110_g12086</name>
    <name evidence="1" type="ORF">PC117_g24942</name>
    <name evidence="2" type="ORF">PC129_g22281</name>
</gene>
<protein>
    <submittedName>
        <fullName evidence="3">Uncharacterized protein</fullName>
    </submittedName>
</protein>
<dbReference type="VEuPathDB" id="FungiDB:PC110_g12086"/>
<reference evidence="3 4" key="1">
    <citation type="submission" date="2018-01" db="EMBL/GenBank/DDBJ databases">
        <title>Draft genome of the strawberry crown rot pathogen Phytophthora cactorum.</title>
        <authorList>
            <person name="Armitage A.D."/>
            <person name="Lysoe E."/>
            <person name="Nellist C.F."/>
            <person name="Harrison R.J."/>
            <person name="Brurberg M.B."/>
        </authorList>
    </citation>
    <scope>NUCLEOTIDE SEQUENCE [LARGE SCALE GENOMIC DNA]</scope>
    <source>
        <strain evidence="3 4">10300</strain>
    </source>
</reference>
<dbReference type="Proteomes" id="UP000736787">
    <property type="component" value="Unassembled WGS sequence"/>
</dbReference>
<organism evidence="3 4">
    <name type="scientific">Phytophthora cactorum</name>
    <dbReference type="NCBI Taxonomy" id="29920"/>
    <lineage>
        <taxon>Eukaryota</taxon>
        <taxon>Sar</taxon>
        <taxon>Stramenopiles</taxon>
        <taxon>Oomycota</taxon>
        <taxon>Peronosporomycetes</taxon>
        <taxon>Peronosporales</taxon>
        <taxon>Peronosporaceae</taxon>
        <taxon>Phytophthora</taxon>
    </lineage>
</organism>